<dbReference type="Proteomes" id="UP000256405">
    <property type="component" value="Unassembled WGS sequence"/>
</dbReference>
<dbReference type="Gene3D" id="3.30.420.40">
    <property type="match status" value="2"/>
</dbReference>
<comment type="similarity">
    <text evidence="1">Belongs to the ROK (NagC/XylR) family.</text>
</comment>
<evidence type="ECO:0000256" key="1">
    <source>
        <dbReference type="ARBA" id="ARBA00006479"/>
    </source>
</evidence>
<dbReference type="PANTHER" id="PTHR18964">
    <property type="entry name" value="ROK (REPRESSOR, ORF, KINASE) FAMILY"/>
    <property type="match status" value="1"/>
</dbReference>
<dbReference type="Pfam" id="PF00480">
    <property type="entry name" value="ROK"/>
    <property type="match status" value="1"/>
</dbReference>
<comment type="caution">
    <text evidence="2">The sequence shown here is derived from an EMBL/GenBank/DDBJ whole genome shotgun (WGS) entry which is preliminary data.</text>
</comment>
<dbReference type="OrthoDB" id="9810372at2"/>
<dbReference type="AlphaFoldDB" id="A0A3E0D4P5"/>
<proteinExistence type="inferred from homology"/>
<dbReference type="EMBL" id="QUNF01000042">
    <property type="protein sequence ID" value="REG77534.1"/>
    <property type="molecule type" value="Genomic_DNA"/>
</dbReference>
<dbReference type="RefSeq" id="WP_086543921.1">
    <property type="nucleotide sequence ID" value="NZ_MSSW01000099.1"/>
</dbReference>
<name>A0A3E0D4P5_9BACT</name>
<keyword evidence="2" id="KW-0808">Transferase</keyword>
<dbReference type="PANTHER" id="PTHR18964:SF149">
    <property type="entry name" value="BIFUNCTIONAL UDP-N-ACETYLGLUCOSAMINE 2-EPIMERASE_N-ACETYLMANNOSAMINE KINASE"/>
    <property type="match status" value="1"/>
</dbReference>
<keyword evidence="2" id="KW-0418">Kinase</keyword>
<gene>
    <name evidence="2" type="ORF">C8N25_1426</name>
</gene>
<dbReference type="SUPFAM" id="SSF53067">
    <property type="entry name" value="Actin-like ATPase domain"/>
    <property type="match status" value="1"/>
</dbReference>
<dbReference type="GO" id="GO:0016301">
    <property type="term" value="F:kinase activity"/>
    <property type="evidence" value="ECO:0007669"/>
    <property type="project" value="UniProtKB-KW"/>
</dbReference>
<evidence type="ECO:0000313" key="2">
    <source>
        <dbReference type="EMBL" id="REG77534.1"/>
    </source>
</evidence>
<evidence type="ECO:0000313" key="3">
    <source>
        <dbReference type="Proteomes" id="UP000256405"/>
    </source>
</evidence>
<dbReference type="InterPro" id="IPR000600">
    <property type="entry name" value="ROK"/>
</dbReference>
<keyword evidence="3" id="KW-1185">Reference proteome</keyword>
<organism evidence="2 3">
    <name type="scientific">Algoriphagus antarcticus</name>
    <dbReference type="NCBI Taxonomy" id="238540"/>
    <lineage>
        <taxon>Bacteria</taxon>
        <taxon>Pseudomonadati</taxon>
        <taxon>Bacteroidota</taxon>
        <taxon>Cytophagia</taxon>
        <taxon>Cytophagales</taxon>
        <taxon>Cyclobacteriaceae</taxon>
        <taxon>Algoriphagus</taxon>
    </lineage>
</organism>
<dbReference type="InterPro" id="IPR043129">
    <property type="entry name" value="ATPase_NBD"/>
</dbReference>
<protein>
    <submittedName>
        <fullName evidence="2">Glucokinase</fullName>
    </submittedName>
</protein>
<sequence>MTKFAIGIDIGGTRTKIGLVDLDQTRISEIFLTNTEKKNPDRFIRGITSGIDALMEKSKLTDSNLIGIGIGVSGFVFEDGKVDSTYGFQEFMEDYPLAAIIQKLTGLPCKVDNDARLVALGEAISGKGVGFDRVLVLTLGTGLGVGFVNRGKLDEDLPFSHMAGHMTIKDNGGKCYCGKTGCLESLVSASGLMTKANKLNWFDQNPQYQKDSQSLFEAAQSGNALAIGIIEDFIHDLKTGIANFINIYAPELVVLGGGLSKSLGPYLPQISQIEYLAPFKAYQVKTECSELGEKAGVLGAAALFIDKSKENDN</sequence>
<accession>A0A3E0D4P5</accession>
<reference evidence="2 3" key="1">
    <citation type="submission" date="2018-08" db="EMBL/GenBank/DDBJ databases">
        <title>Genomic Encyclopedia of Archaeal and Bacterial Type Strains, Phase II (KMG-II): from individual species to whole genera.</title>
        <authorList>
            <person name="Goeker M."/>
        </authorList>
    </citation>
    <scope>NUCLEOTIDE SEQUENCE [LARGE SCALE GENOMIC DNA]</scope>
    <source>
        <strain evidence="2 3">DSM 15986</strain>
    </source>
</reference>